<comment type="catalytic activity">
    <reaction evidence="8">
        <text>Preferential cleavage: Arg-|-Xaa, Lys-|-Xaa.</text>
        <dbReference type="EC" id="3.4.21.4"/>
    </reaction>
</comment>
<dbReference type="Proteomes" id="UP000472267">
    <property type="component" value="Chromosome 23"/>
</dbReference>
<proteinExistence type="predicted"/>
<dbReference type="InterPro" id="IPR001314">
    <property type="entry name" value="Peptidase_S1A"/>
</dbReference>
<dbReference type="PROSITE" id="PS50240">
    <property type="entry name" value="TRYPSIN_DOM"/>
    <property type="match status" value="1"/>
</dbReference>
<feature type="domain" description="Peptidase S1" evidence="11">
    <location>
        <begin position="51"/>
        <end position="267"/>
    </location>
</feature>
<dbReference type="FunCoup" id="A0A672HRU3">
    <property type="interactions" value="6"/>
</dbReference>
<evidence type="ECO:0000313" key="13">
    <source>
        <dbReference type="Proteomes" id="UP000472267"/>
    </source>
</evidence>
<sequence>MRKLQNTVAVSGVSSLAQLLCDDNMFVFCKVAAVTLVAVLTLCDQVHTAEIIGGHPVQKHSRPYMVLLEYQIAEGHTKHCGGFLVSKDFVLTAAHCQAKSYKVFVGLHSYYSRNGVQQLSVEKHFPHQNYNKCSYVNDIMLLKLSSSANFTKNVRNIALADDNNFLPNSCNVSGWGQTKKNGTMSLDLMEVNVKLIENQICVRRRAYCSGDTAGPSNGDSGGPLVCEDGKAHGVVSLEYKAKNGNSKPVFMYTKIVGNRRWIDSILKNN</sequence>
<reference evidence="12" key="2">
    <citation type="submission" date="2025-08" db="UniProtKB">
        <authorList>
            <consortium name="Ensembl"/>
        </authorList>
    </citation>
    <scope>IDENTIFICATION</scope>
</reference>
<dbReference type="InterPro" id="IPR018114">
    <property type="entry name" value="TRYPSIN_HIS"/>
</dbReference>
<evidence type="ECO:0000256" key="10">
    <source>
        <dbReference type="RuleBase" id="RU363034"/>
    </source>
</evidence>
<dbReference type="Ensembl" id="ENSSFAT00005032768.1">
    <property type="protein sequence ID" value="ENSSFAP00005031634.1"/>
    <property type="gene ID" value="ENSSFAG00005016031.1"/>
</dbReference>
<dbReference type="SUPFAM" id="SSF50494">
    <property type="entry name" value="Trypsin-like serine proteases"/>
    <property type="match status" value="1"/>
</dbReference>
<dbReference type="EC" id="3.4.21.4" evidence="9"/>
<keyword evidence="2 10" id="KW-0645">Protease</keyword>
<dbReference type="OMA" id="CHSANGN"/>
<keyword evidence="3" id="KW-0732">Signal</keyword>
<dbReference type="CDD" id="cd00190">
    <property type="entry name" value="Tryp_SPc"/>
    <property type="match status" value="1"/>
</dbReference>
<dbReference type="PANTHER" id="PTHR24271">
    <property type="entry name" value="KALLIKREIN-RELATED"/>
    <property type="match status" value="1"/>
</dbReference>
<comment type="subcellular location">
    <subcellularLocation>
        <location evidence="1">Secreted</location>
        <location evidence="1">Extracellular space</location>
    </subcellularLocation>
</comment>
<dbReference type="PROSITE" id="PS00134">
    <property type="entry name" value="TRYPSIN_HIS"/>
    <property type="match status" value="1"/>
</dbReference>
<dbReference type="PRINTS" id="PR00722">
    <property type="entry name" value="CHYMOTRYPSIN"/>
</dbReference>
<dbReference type="GO" id="GO:0006508">
    <property type="term" value="P:proteolysis"/>
    <property type="evidence" value="ECO:0007669"/>
    <property type="project" value="UniProtKB-KW"/>
</dbReference>
<evidence type="ECO:0000256" key="6">
    <source>
        <dbReference type="ARBA" id="ARBA00023145"/>
    </source>
</evidence>
<dbReference type="FunFam" id="2.40.10.10:FF:000005">
    <property type="entry name" value="Serine protease 37"/>
    <property type="match status" value="1"/>
</dbReference>
<dbReference type="Pfam" id="PF00089">
    <property type="entry name" value="Trypsin"/>
    <property type="match status" value="1"/>
</dbReference>
<keyword evidence="7" id="KW-1015">Disulfide bond</keyword>
<evidence type="ECO:0000256" key="3">
    <source>
        <dbReference type="ARBA" id="ARBA00022729"/>
    </source>
</evidence>
<evidence type="ECO:0000256" key="1">
    <source>
        <dbReference type="ARBA" id="ARBA00004239"/>
    </source>
</evidence>
<evidence type="ECO:0000256" key="8">
    <source>
        <dbReference type="ARBA" id="ARBA00036320"/>
    </source>
</evidence>
<keyword evidence="6" id="KW-0865">Zymogen</keyword>
<dbReference type="InterPro" id="IPR009003">
    <property type="entry name" value="Peptidase_S1_PA"/>
</dbReference>
<dbReference type="InParanoid" id="A0A672HRU3"/>
<evidence type="ECO:0000259" key="11">
    <source>
        <dbReference type="PROSITE" id="PS50240"/>
    </source>
</evidence>
<dbReference type="InterPro" id="IPR033116">
    <property type="entry name" value="TRYPSIN_SER"/>
</dbReference>
<keyword evidence="5 10" id="KW-0720">Serine protease</keyword>
<evidence type="ECO:0000256" key="5">
    <source>
        <dbReference type="ARBA" id="ARBA00022825"/>
    </source>
</evidence>
<reference evidence="12" key="1">
    <citation type="submission" date="2019-06" db="EMBL/GenBank/DDBJ databases">
        <authorList>
            <consortium name="Wellcome Sanger Institute Data Sharing"/>
        </authorList>
    </citation>
    <scope>NUCLEOTIDE SEQUENCE [LARGE SCALE GENOMIC DNA]</scope>
</reference>
<dbReference type="GO" id="GO:0005576">
    <property type="term" value="C:extracellular region"/>
    <property type="evidence" value="ECO:0007669"/>
    <property type="project" value="UniProtKB-SubCell"/>
</dbReference>
<name>A0A672HRU3_SALFA</name>
<dbReference type="PANTHER" id="PTHR24271:SF81">
    <property type="entry name" value="GRANZYME B"/>
    <property type="match status" value="1"/>
</dbReference>
<reference evidence="12" key="3">
    <citation type="submission" date="2025-09" db="UniProtKB">
        <authorList>
            <consortium name="Ensembl"/>
        </authorList>
    </citation>
    <scope>IDENTIFICATION</scope>
</reference>
<dbReference type="SMART" id="SM00020">
    <property type="entry name" value="Tryp_SPc"/>
    <property type="match status" value="1"/>
</dbReference>
<organism evidence="12 13">
    <name type="scientific">Salarias fasciatus</name>
    <name type="common">Jewelled blenny</name>
    <name type="synonym">Blennius fasciatus</name>
    <dbReference type="NCBI Taxonomy" id="181472"/>
    <lineage>
        <taxon>Eukaryota</taxon>
        <taxon>Metazoa</taxon>
        <taxon>Chordata</taxon>
        <taxon>Craniata</taxon>
        <taxon>Vertebrata</taxon>
        <taxon>Euteleostomi</taxon>
        <taxon>Actinopterygii</taxon>
        <taxon>Neopterygii</taxon>
        <taxon>Teleostei</taxon>
        <taxon>Neoteleostei</taxon>
        <taxon>Acanthomorphata</taxon>
        <taxon>Ovalentaria</taxon>
        <taxon>Blenniimorphae</taxon>
        <taxon>Blenniiformes</taxon>
        <taxon>Blennioidei</taxon>
        <taxon>Blenniidae</taxon>
        <taxon>Salariinae</taxon>
        <taxon>Salarias</taxon>
    </lineage>
</organism>
<protein>
    <recommendedName>
        <fullName evidence="9">trypsin</fullName>
        <ecNumber evidence="9">3.4.21.4</ecNumber>
    </recommendedName>
</protein>
<evidence type="ECO:0000256" key="4">
    <source>
        <dbReference type="ARBA" id="ARBA00022801"/>
    </source>
</evidence>
<evidence type="ECO:0000256" key="7">
    <source>
        <dbReference type="ARBA" id="ARBA00023157"/>
    </source>
</evidence>
<accession>A0A672HRU3</accession>
<dbReference type="AlphaFoldDB" id="A0A672HRU3"/>
<evidence type="ECO:0000313" key="12">
    <source>
        <dbReference type="Ensembl" id="ENSSFAP00005031634.1"/>
    </source>
</evidence>
<keyword evidence="4 10" id="KW-0378">Hydrolase</keyword>
<dbReference type="GO" id="GO:0004252">
    <property type="term" value="F:serine-type endopeptidase activity"/>
    <property type="evidence" value="ECO:0007669"/>
    <property type="project" value="UniProtKB-EC"/>
</dbReference>
<evidence type="ECO:0000256" key="2">
    <source>
        <dbReference type="ARBA" id="ARBA00022670"/>
    </source>
</evidence>
<dbReference type="InterPro" id="IPR043504">
    <property type="entry name" value="Peptidase_S1_PA_chymotrypsin"/>
</dbReference>
<evidence type="ECO:0000256" key="9">
    <source>
        <dbReference type="ARBA" id="ARBA00038868"/>
    </source>
</evidence>
<dbReference type="InterPro" id="IPR001254">
    <property type="entry name" value="Trypsin_dom"/>
</dbReference>
<keyword evidence="13" id="KW-1185">Reference proteome</keyword>
<dbReference type="PROSITE" id="PS00135">
    <property type="entry name" value="TRYPSIN_SER"/>
    <property type="match status" value="1"/>
</dbReference>
<dbReference type="Gene3D" id="2.40.10.10">
    <property type="entry name" value="Trypsin-like serine proteases"/>
    <property type="match status" value="2"/>
</dbReference>